<proteinExistence type="predicted"/>
<dbReference type="AlphaFoldDB" id="A0AAX2ZKR3"/>
<dbReference type="PANTHER" id="PTHR47545:SF2">
    <property type="entry name" value="CC-ADDING TRNA NUCLEOTIDYLTRANSFERASE"/>
    <property type="match status" value="1"/>
</dbReference>
<reference evidence="3 4" key="1">
    <citation type="journal article" date="2023" name="Int. J. Syst. Evol. Microbiol.">
        <title>Terrisporobacter hibernicus sp. nov., isolated from bovine faeces in Northern Ireland.</title>
        <authorList>
            <person name="Mitchell M."/>
            <person name="Nguyen S.V."/>
            <person name="Connor M."/>
            <person name="Fairley D.J."/>
            <person name="Donoghue O."/>
            <person name="Marshall H."/>
            <person name="Koolman L."/>
            <person name="McMullan G."/>
            <person name="Schaffer K.E."/>
            <person name="McGrath J.W."/>
            <person name="Fanning S."/>
        </authorList>
    </citation>
    <scope>NUCLEOTIDE SEQUENCE [LARGE SCALE GENOMIC DNA]</scope>
    <source>
        <strain evidence="3 4">MCA3</strain>
    </source>
</reference>
<keyword evidence="4" id="KW-1185">Reference proteome</keyword>
<dbReference type="Gene3D" id="1.10.3090.10">
    <property type="entry name" value="cca-adding enzyme, domain 2"/>
    <property type="match status" value="1"/>
</dbReference>
<dbReference type="EMBL" id="CP081135">
    <property type="protein sequence ID" value="UEL49466.1"/>
    <property type="molecule type" value="Genomic_DNA"/>
</dbReference>
<dbReference type="Pfam" id="PF01966">
    <property type="entry name" value="HD"/>
    <property type="match status" value="1"/>
</dbReference>
<sequence>MENVLKIINGIKSNNACEKIWELDESGVLEDIIPEVSSMKEVGQCKYHKVDCFSHTIYALEEFEKLIEENKFPTHLNKGIWKYLNTIIEDDLKTLDLLKLGVFLHDIGKSKAKTIDENGRTHFKGHEKFSGEIALKVGKNLNLSQKSIELIYNYTRYHMYLLTIYKKSDASHEVLKEMFNKLQDDVIGVMLLGFADITATKRLLDTKEDEEILKSYIYYVLTVYLYKYKKNVSF</sequence>
<evidence type="ECO:0000256" key="1">
    <source>
        <dbReference type="ARBA" id="ARBA00022741"/>
    </source>
</evidence>
<dbReference type="RefSeq" id="WP_228417282.1">
    <property type="nucleotide sequence ID" value="NZ_CP081135.1"/>
</dbReference>
<protein>
    <submittedName>
        <fullName evidence="3">HD domain-containing protein</fullName>
    </submittedName>
</protein>
<name>A0AAX2ZKR3_9FIRM</name>
<feature type="domain" description="HD" evidence="2">
    <location>
        <begin position="89"/>
        <end position="164"/>
    </location>
</feature>
<dbReference type="GO" id="GO:0000166">
    <property type="term" value="F:nucleotide binding"/>
    <property type="evidence" value="ECO:0007669"/>
    <property type="project" value="UniProtKB-KW"/>
</dbReference>
<evidence type="ECO:0000313" key="4">
    <source>
        <dbReference type="Proteomes" id="UP001198983"/>
    </source>
</evidence>
<dbReference type="Proteomes" id="UP001198983">
    <property type="component" value="Chromosome"/>
</dbReference>
<evidence type="ECO:0000313" key="3">
    <source>
        <dbReference type="EMBL" id="UEL49466.1"/>
    </source>
</evidence>
<evidence type="ECO:0000259" key="2">
    <source>
        <dbReference type="Pfam" id="PF01966"/>
    </source>
</evidence>
<organism evidence="3 4">
    <name type="scientific">Terrisporobacter hibernicus</name>
    <dbReference type="NCBI Taxonomy" id="2813371"/>
    <lineage>
        <taxon>Bacteria</taxon>
        <taxon>Bacillati</taxon>
        <taxon>Bacillota</taxon>
        <taxon>Clostridia</taxon>
        <taxon>Peptostreptococcales</taxon>
        <taxon>Peptostreptococcaceae</taxon>
        <taxon>Terrisporobacter</taxon>
    </lineage>
</organism>
<dbReference type="InterPro" id="IPR006674">
    <property type="entry name" value="HD_domain"/>
</dbReference>
<dbReference type="KEGG" id="tem:JW646_08475"/>
<dbReference type="InterPro" id="IPR050124">
    <property type="entry name" value="tRNA_CCA-adding_enzyme"/>
</dbReference>
<dbReference type="PANTHER" id="PTHR47545">
    <property type="entry name" value="MULTIFUNCTIONAL CCA PROTEIN"/>
    <property type="match status" value="1"/>
</dbReference>
<gene>
    <name evidence="3" type="ORF">JW646_08475</name>
</gene>
<dbReference type="SUPFAM" id="SSF109604">
    <property type="entry name" value="HD-domain/PDEase-like"/>
    <property type="match status" value="1"/>
</dbReference>
<accession>A0AAX2ZKR3</accession>
<keyword evidence="1" id="KW-0547">Nucleotide-binding</keyword>